<dbReference type="InterPro" id="IPR003741">
    <property type="entry name" value="LUD_dom"/>
</dbReference>
<evidence type="ECO:0000313" key="2">
    <source>
        <dbReference type="EMBL" id="GLW93882.1"/>
    </source>
</evidence>
<comment type="caution">
    <text evidence="2">The sequence shown here is derived from an EMBL/GenBank/DDBJ whole genome shotgun (WGS) entry which is preliminary data.</text>
</comment>
<dbReference type="Gene3D" id="3.40.50.10420">
    <property type="entry name" value="NagB/RpiA/CoA transferase-like"/>
    <property type="match status" value="1"/>
</dbReference>
<protein>
    <submittedName>
        <fullName evidence="2">Lactate utilization protein C</fullName>
    </submittedName>
</protein>
<accession>A0A9W6QQM5</accession>
<dbReference type="SUPFAM" id="SSF100950">
    <property type="entry name" value="NagB/RpiA/CoA transferase-like"/>
    <property type="match status" value="1"/>
</dbReference>
<dbReference type="RefSeq" id="WP_285612108.1">
    <property type="nucleotide sequence ID" value="NZ_BSSD01000007.1"/>
</dbReference>
<keyword evidence="3" id="KW-1185">Reference proteome</keyword>
<dbReference type="Proteomes" id="UP001165042">
    <property type="component" value="Unassembled WGS sequence"/>
</dbReference>
<proteinExistence type="predicted"/>
<dbReference type="InterPro" id="IPR037171">
    <property type="entry name" value="NagB/RpiA_transferase-like"/>
</dbReference>
<dbReference type="Pfam" id="PF02589">
    <property type="entry name" value="LUD_dom"/>
    <property type="match status" value="1"/>
</dbReference>
<gene>
    <name evidence="2" type="ORF">Aglo03_46980</name>
</gene>
<name>A0A9W6QQM5_9PSEU</name>
<organism evidence="2 3">
    <name type="scientific">Actinokineospora globicatena</name>
    <dbReference type="NCBI Taxonomy" id="103729"/>
    <lineage>
        <taxon>Bacteria</taxon>
        <taxon>Bacillati</taxon>
        <taxon>Actinomycetota</taxon>
        <taxon>Actinomycetes</taxon>
        <taxon>Pseudonocardiales</taxon>
        <taxon>Pseudonocardiaceae</taxon>
        <taxon>Actinokineospora</taxon>
    </lineage>
</organism>
<dbReference type="EMBL" id="BSSD01000007">
    <property type="protein sequence ID" value="GLW93882.1"/>
    <property type="molecule type" value="Genomic_DNA"/>
</dbReference>
<sequence>MPVNARDEVLRRVRAAIGPQREHVDVPRDYRRAAPDGTDVVALFAERVADYRADVRLVGWDVAAEVRWVVRDLGIRSLAVPVGFPADYLTGLEDGLDGVDVELRRDDPPLSTADLDATDAVITECAAAIAETGTLVLGAAQGRRALTLVPDRHLCVVHADRVVGAVPEVPEVPMPVTWISGPSATSDIELHRVEGVHGPRTLVVLVVTGS</sequence>
<evidence type="ECO:0000313" key="3">
    <source>
        <dbReference type="Proteomes" id="UP001165042"/>
    </source>
</evidence>
<dbReference type="AlphaFoldDB" id="A0A9W6QQM5"/>
<reference evidence="2" key="1">
    <citation type="submission" date="2023-02" db="EMBL/GenBank/DDBJ databases">
        <title>Actinokineospora globicatena NBRC 15670.</title>
        <authorList>
            <person name="Ichikawa N."/>
            <person name="Sato H."/>
            <person name="Tonouchi N."/>
        </authorList>
    </citation>
    <scope>NUCLEOTIDE SEQUENCE</scope>
    <source>
        <strain evidence="2">NBRC 15670</strain>
    </source>
</reference>
<dbReference type="PANTHER" id="PTHR43682">
    <property type="entry name" value="LACTATE UTILIZATION PROTEIN C"/>
    <property type="match status" value="1"/>
</dbReference>
<evidence type="ECO:0000259" key="1">
    <source>
        <dbReference type="Pfam" id="PF02589"/>
    </source>
</evidence>
<dbReference type="InterPro" id="IPR024185">
    <property type="entry name" value="FTHF_cligase-like_sf"/>
</dbReference>
<feature type="domain" description="LUD" evidence="1">
    <location>
        <begin position="116"/>
        <end position="207"/>
    </location>
</feature>
<dbReference type="PANTHER" id="PTHR43682:SF1">
    <property type="entry name" value="LACTATE UTILIZATION PROTEIN C"/>
    <property type="match status" value="1"/>
</dbReference>